<dbReference type="SUPFAM" id="SSF103473">
    <property type="entry name" value="MFS general substrate transporter"/>
    <property type="match status" value="1"/>
</dbReference>
<name>A0A2K1P7R9_9BACT</name>
<dbReference type="Proteomes" id="UP000236604">
    <property type="component" value="Unassembled WGS sequence"/>
</dbReference>
<evidence type="ECO:0000313" key="2">
    <source>
        <dbReference type="EMBL" id="PNR98831.1"/>
    </source>
</evidence>
<feature type="transmembrane region" description="Helical" evidence="1">
    <location>
        <begin position="56"/>
        <end position="78"/>
    </location>
</feature>
<keyword evidence="1" id="KW-0812">Transmembrane</keyword>
<gene>
    <name evidence="2" type="ORF">X927_07395</name>
</gene>
<keyword evidence="1" id="KW-0472">Membrane</keyword>
<keyword evidence="1" id="KW-1133">Transmembrane helix</keyword>
<keyword evidence="3" id="KW-1185">Reference proteome</keyword>
<comment type="caution">
    <text evidence="2">The sequence shown here is derived from an EMBL/GenBank/DDBJ whole genome shotgun (WGS) entry which is preliminary data.</text>
</comment>
<feature type="transmembrane region" description="Helical" evidence="1">
    <location>
        <begin position="90"/>
        <end position="112"/>
    </location>
</feature>
<dbReference type="InterPro" id="IPR036259">
    <property type="entry name" value="MFS_trans_sf"/>
</dbReference>
<dbReference type="AlphaFoldDB" id="A0A2K1P7R9"/>
<dbReference type="RefSeq" id="WP_103077400.1">
    <property type="nucleotide sequence ID" value="NZ_AZRN01000032.1"/>
</dbReference>
<dbReference type="EMBL" id="AZRN01000032">
    <property type="protein sequence ID" value="PNR98831.1"/>
    <property type="molecule type" value="Genomic_DNA"/>
</dbReference>
<feature type="transmembrane region" description="Helical" evidence="1">
    <location>
        <begin position="27"/>
        <end position="44"/>
    </location>
</feature>
<reference evidence="2 3" key="1">
    <citation type="submission" date="2013-12" db="EMBL/GenBank/DDBJ databases">
        <title>Comparative genomics of Petrotoga isolates.</title>
        <authorList>
            <person name="Nesbo C.L."/>
            <person name="Charchuk R."/>
            <person name="Chow K."/>
        </authorList>
    </citation>
    <scope>NUCLEOTIDE SEQUENCE [LARGE SCALE GENOMIC DNA]</scope>
    <source>
        <strain evidence="2 3">DSM 14811</strain>
    </source>
</reference>
<proteinExistence type="predicted"/>
<protein>
    <submittedName>
        <fullName evidence="2">Uncharacterized protein</fullName>
    </submittedName>
</protein>
<evidence type="ECO:0000313" key="3">
    <source>
        <dbReference type="Proteomes" id="UP000236604"/>
    </source>
</evidence>
<accession>A0A2K1P7R9</accession>
<sequence>MKHKNFTLSLIAILSIIFMLLNIQKNFFYVFSFFVIFLISIYGFSNDNRIWYHKSAHIIVSSFIGLFLLAYEILDILFTMLAGEFSEINLNIYVIIFGILSITIFFLELRYLRKKRNEALNKEER</sequence>
<feature type="transmembrane region" description="Helical" evidence="1">
    <location>
        <begin position="5"/>
        <end position="21"/>
    </location>
</feature>
<evidence type="ECO:0000256" key="1">
    <source>
        <dbReference type="SAM" id="Phobius"/>
    </source>
</evidence>
<organism evidence="2 3">
    <name type="scientific">Petrotoga mexicana DSM 14811</name>
    <dbReference type="NCBI Taxonomy" id="1122954"/>
    <lineage>
        <taxon>Bacteria</taxon>
        <taxon>Thermotogati</taxon>
        <taxon>Thermotogota</taxon>
        <taxon>Thermotogae</taxon>
        <taxon>Petrotogales</taxon>
        <taxon>Petrotogaceae</taxon>
        <taxon>Petrotoga</taxon>
    </lineage>
</organism>